<gene>
    <name evidence="2" type="ORF">F3J38_00575</name>
</gene>
<dbReference type="SUPFAM" id="SSF52540">
    <property type="entry name" value="P-loop containing nucleoside triphosphate hydrolases"/>
    <property type="match status" value="1"/>
</dbReference>
<dbReference type="PANTHER" id="PTHR43581:SF2">
    <property type="entry name" value="EXCINUCLEASE ATPASE SUBUNIT"/>
    <property type="match status" value="1"/>
</dbReference>
<evidence type="ECO:0000313" key="2">
    <source>
        <dbReference type="EMBL" id="NIE98569.1"/>
    </source>
</evidence>
<name>A0ABX0QSU5_9GAMM</name>
<accession>A0ABX0QSU5</accession>
<dbReference type="InterPro" id="IPR027417">
    <property type="entry name" value="P-loop_NTPase"/>
</dbReference>
<dbReference type="Proteomes" id="UP000780690">
    <property type="component" value="Unassembled WGS sequence"/>
</dbReference>
<organism evidence="2 3">
    <name type="scientific">Candidatus Pantoea formicae</name>
    <dbReference type="NCBI Taxonomy" id="2608355"/>
    <lineage>
        <taxon>Bacteria</taxon>
        <taxon>Pseudomonadati</taxon>
        <taxon>Pseudomonadota</taxon>
        <taxon>Gammaproteobacteria</taxon>
        <taxon>Enterobacterales</taxon>
        <taxon>Erwiniaceae</taxon>
        <taxon>Pantoea</taxon>
    </lineage>
</organism>
<keyword evidence="3" id="KW-1185">Reference proteome</keyword>
<comment type="caution">
    <text evidence="2">The sequence shown here is derived from an EMBL/GenBank/DDBJ whole genome shotgun (WGS) entry which is preliminary data.</text>
</comment>
<evidence type="ECO:0000259" key="1">
    <source>
        <dbReference type="Pfam" id="PF13175"/>
    </source>
</evidence>
<dbReference type="PANTHER" id="PTHR43581">
    <property type="entry name" value="ATP/GTP PHOSPHATASE"/>
    <property type="match status" value="1"/>
</dbReference>
<dbReference type="EMBL" id="VWXD01000001">
    <property type="protein sequence ID" value="NIE98569.1"/>
    <property type="molecule type" value="Genomic_DNA"/>
</dbReference>
<dbReference type="Pfam" id="PF13175">
    <property type="entry name" value="AAA_15"/>
    <property type="match status" value="1"/>
</dbReference>
<evidence type="ECO:0000313" key="3">
    <source>
        <dbReference type="Proteomes" id="UP000780690"/>
    </source>
</evidence>
<dbReference type="Gene3D" id="3.40.50.300">
    <property type="entry name" value="P-loop containing nucleotide triphosphate hydrolases"/>
    <property type="match status" value="1"/>
</dbReference>
<reference evidence="2 3" key="1">
    <citation type="journal article" date="2019" name="bioRxiv">
        <title>Bacteria contribute to plant secondary compound degradation in a generalist herbivore system.</title>
        <authorList>
            <person name="Francoeur C.B."/>
            <person name="Khadempour L."/>
            <person name="Moreira-Soto R.D."/>
            <person name="Gotting K."/>
            <person name="Book A.J."/>
            <person name="Pinto-Tomas A.A."/>
            <person name="Keefover-Ring K."/>
            <person name="Currie C.R."/>
        </authorList>
    </citation>
    <scope>NUCLEOTIDE SEQUENCE [LARGE SCALE GENOMIC DNA]</scope>
    <source>
        <strain evidence="2 3">Acro-805</strain>
    </source>
</reference>
<protein>
    <submittedName>
        <fullName evidence="2">AAA family ATPase</fullName>
    </submittedName>
</protein>
<proteinExistence type="predicted"/>
<feature type="domain" description="Endonuclease GajA/Old nuclease/RecF-like AAA" evidence="1">
    <location>
        <begin position="11"/>
        <end position="483"/>
    </location>
</feature>
<dbReference type="InterPro" id="IPR051396">
    <property type="entry name" value="Bact_Antivir_Def_Nuclease"/>
</dbReference>
<sequence length="564" mass="64870">MRMLVRLSGSGYKAFESFSIDIKPLTILLGANSCGKSAILNAFLMLSQSVDAASLSESPLRLNGNRIGMGEPLNIMKDKNENTLLNFNFECNDVKGAKSLLDTARRECMEAHFDISRYIFQVLRRNKDIESSVFNSLMEMESLYYRNDVYNFNQMKDINGKTQRLIRRFRKFKETVKISNRSPMAQSNQRYIETVSLQKIEDCLTHLVPLSINRLVAQKIDYSFMYNQRKNTIWIKECKISNKAGEMVLSIKSDGKNELNLYSDVINNEIIKRSKSDIKKVINLDSLLITNSDPYKFYYNNFPGAIPNPVATYINRILSAALRDLNNSLSGSQVNHVSPLRAFPQRYYLLDKAIYHKQLNVLDGTELAEVLRNRPDIKTAINNLFMQFNIAIEVEKVNDIIHKITVNQDAVNLELTDVGFGISQVLPILVQALLSPSNSITIIEQPEIHLHPKMQAWLTDALIYIALEKNIKFIIETHSDALVRRLRLRIVDESNPLTENDVSIYYLERNRLKNRTDMKLIPVTPDGDISWPSEFMDVEINDTIEIQQKRIEKRLKRTEGDWNA</sequence>
<dbReference type="InterPro" id="IPR041685">
    <property type="entry name" value="AAA_GajA/Old/RecF-like"/>
</dbReference>